<protein>
    <submittedName>
        <fullName evidence="2">Uncharacterized protein</fullName>
    </submittedName>
</protein>
<dbReference type="Proteomes" id="UP000800092">
    <property type="component" value="Unassembled WGS sequence"/>
</dbReference>
<dbReference type="OrthoDB" id="5416172at2759"/>
<dbReference type="AlphaFoldDB" id="A0A6A6H3W2"/>
<evidence type="ECO:0000313" key="3">
    <source>
        <dbReference type="Proteomes" id="UP000800092"/>
    </source>
</evidence>
<dbReference type="EMBL" id="ML991813">
    <property type="protein sequence ID" value="KAF2232705.1"/>
    <property type="molecule type" value="Genomic_DNA"/>
</dbReference>
<reference evidence="2" key="1">
    <citation type="journal article" date="2020" name="Stud. Mycol.">
        <title>101 Dothideomycetes genomes: a test case for predicting lifestyles and emergence of pathogens.</title>
        <authorList>
            <person name="Haridas S."/>
            <person name="Albert R."/>
            <person name="Binder M."/>
            <person name="Bloem J."/>
            <person name="Labutti K."/>
            <person name="Salamov A."/>
            <person name="Andreopoulos B."/>
            <person name="Baker S."/>
            <person name="Barry K."/>
            <person name="Bills G."/>
            <person name="Bluhm B."/>
            <person name="Cannon C."/>
            <person name="Castanera R."/>
            <person name="Culley D."/>
            <person name="Daum C."/>
            <person name="Ezra D."/>
            <person name="Gonzalez J."/>
            <person name="Henrissat B."/>
            <person name="Kuo A."/>
            <person name="Liang C."/>
            <person name="Lipzen A."/>
            <person name="Lutzoni F."/>
            <person name="Magnuson J."/>
            <person name="Mondo S."/>
            <person name="Nolan M."/>
            <person name="Ohm R."/>
            <person name="Pangilinan J."/>
            <person name="Park H.-J."/>
            <person name="Ramirez L."/>
            <person name="Alfaro M."/>
            <person name="Sun H."/>
            <person name="Tritt A."/>
            <person name="Yoshinaga Y."/>
            <person name="Zwiers L.-H."/>
            <person name="Turgeon B."/>
            <person name="Goodwin S."/>
            <person name="Spatafora J."/>
            <person name="Crous P."/>
            <person name="Grigoriev I."/>
        </authorList>
    </citation>
    <scope>NUCLEOTIDE SEQUENCE</scope>
    <source>
        <strain evidence="2">Tuck. ex Michener</strain>
    </source>
</reference>
<feature type="compositionally biased region" description="Basic and acidic residues" evidence="1">
    <location>
        <begin position="106"/>
        <end position="127"/>
    </location>
</feature>
<proteinExistence type="predicted"/>
<accession>A0A6A6H3W2</accession>
<gene>
    <name evidence="2" type="ORF">EV356DRAFT_568584</name>
</gene>
<feature type="compositionally biased region" description="Polar residues" evidence="1">
    <location>
        <begin position="144"/>
        <end position="153"/>
    </location>
</feature>
<name>A0A6A6H3W2_VIRVR</name>
<feature type="compositionally biased region" description="Acidic residues" evidence="1">
    <location>
        <begin position="131"/>
        <end position="142"/>
    </location>
</feature>
<feature type="compositionally biased region" description="Basic and acidic residues" evidence="1">
    <location>
        <begin position="1"/>
        <end position="11"/>
    </location>
</feature>
<evidence type="ECO:0000313" key="2">
    <source>
        <dbReference type="EMBL" id="KAF2232705.1"/>
    </source>
</evidence>
<sequence length="163" mass="17676">MASDDAHRGGSLEELAVEGTKIPNDAGVQNIIPSVPRPDQMTENSNFSKGEVGATDLQGAADNATDIPRRNKDLGATSEVVTGTGDQMPVQIESKNLHYGPNEPLSKGHDRYDKHSRQKESDLERYQGEGADMDPVPDEESGDYQRTANAENTHASRRSDTRG</sequence>
<organism evidence="2 3">
    <name type="scientific">Viridothelium virens</name>
    <name type="common">Speckled blister lichen</name>
    <name type="synonym">Trypethelium virens</name>
    <dbReference type="NCBI Taxonomy" id="1048519"/>
    <lineage>
        <taxon>Eukaryota</taxon>
        <taxon>Fungi</taxon>
        <taxon>Dikarya</taxon>
        <taxon>Ascomycota</taxon>
        <taxon>Pezizomycotina</taxon>
        <taxon>Dothideomycetes</taxon>
        <taxon>Dothideomycetes incertae sedis</taxon>
        <taxon>Trypetheliales</taxon>
        <taxon>Trypetheliaceae</taxon>
        <taxon>Viridothelium</taxon>
    </lineage>
</organism>
<feature type="region of interest" description="Disordered" evidence="1">
    <location>
        <begin position="1"/>
        <end position="163"/>
    </location>
</feature>
<evidence type="ECO:0000256" key="1">
    <source>
        <dbReference type="SAM" id="MobiDB-lite"/>
    </source>
</evidence>
<keyword evidence="3" id="KW-1185">Reference proteome</keyword>